<name>A0A964USA7_9ACTN</name>
<sequence length="100" mass="10215">MGRIPARLRKPVGLGVALLLVAIEDSAPGGDGDDGEGEAPGGRTLEVPESKILGPALWARAECAAGRTYHQVSATVTPPPPEGRGFSLCRVGFATDQPGP</sequence>
<evidence type="ECO:0000313" key="3">
    <source>
        <dbReference type="Proteomes" id="UP000598297"/>
    </source>
</evidence>
<dbReference type="EMBL" id="JAAAHS010000147">
    <property type="protein sequence ID" value="NBE53525.1"/>
    <property type="molecule type" value="Genomic_DNA"/>
</dbReference>
<gene>
    <name evidence="2" type="ORF">GUY60_19275</name>
</gene>
<proteinExistence type="predicted"/>
<organism evidence="2 3">
    <name type="scientific">Streptomyces boluensis</name>
    <dbReference type="NCBI Taxonomy" id="1775135"/>
    <lineage>
        <taxon>Bacteria</taxon>
        <taxon>Bacillati</taxon>
        <taxon>Actinomycetota</taxon>
        <taxon>Actinomycetes</taxon>
        <taxon>Kitasatosporales</taxon>
        <taxon>Streptomycetaceae</taxon>
        <taxon>Streptomyces</taxon>
    </lineage>
</organism>
<feature type="region of interest" description="Disordered" evidence="1">
    <location>
        <begin position="25"/>
        <end position="48"/>
    </location>
</feature>
<dbReference type="AlphaFoldDB" id="A0A964USA7"/>
<keyword evidence="3" id="KW-1185">Reference proteome</keyword>
<comment type="caution">
    <text evidence="2">The sequence shown here is derived from an EMBL/GenBank/DDBJ whole genome shotgun (WGS) entry which is preliminary data.</text>
</comment>
<dbReference type="OrthoDB" id="4188441at2"/>
<dbReference type="Proteomes" id="UP000598297">
    <property type="component" value="Unassembled WGS sequence"/>
</dbReference>
<dbReference type="RefSeq" id="WP_161699508.1">
    <property type="nucleotide sequence ID" value="NZ_JAAAHS010000147.1"/>
</dbReference>
<accession>A0A964USA7</accession>
<reference evidence="2" key="1">
    <citation type="submission" date="2020-01" db="EMBL/GenBank/DDBJ databases">
        <title>Whole-genome analyses of novel actinobacteria.</title>
        <authorList>
            <person name="Sahin N."/>
        </authorList>
    </citation>
    <scope>NUCLEOTIDE SEQUENCE</scope>
    <source>
        <strain evidence="2">YC537</strain>
    </source>
</reference>
<protein>
    <submittedName>
        <fullName evidence="2">Uncharacterized protein</fullName>
    </submittedName>
</protein>
<evidence type="ECO:0000256" key="1">
    <source>
        <dbReference type="SAM" id="MobiDB-lite"/>
    </source>
</evidence>
<evidence type="ECO:0000313" key="2">
    <source>
        <dbReference type="EMBL" id="NBE53525.1"/>
    </source>
</evidence>